<dbReference type="OrthoDB" id="4005299at2759"/>
<organism evidence="6 7">
    <name type="scientific">Pyronema omphalodes (strain CBS 100304)</name>
    <name type="common">Pyronema confluens</name>
    <dbReference type="NCBI Taxonomy" id="1076935"/>
    <lineage>
        <taxon>Eukaryota</taxon>
        <taxon>Fungi</taxon>
        <taxon>Dikarya</taxon>
        <taxon>Ascomycota</taxon>
        <taxon>Pezizomycotina</taxon>
        <taxon>Pezizomycetes</taxon>
        <taxon>Pezizales</taxon>
        <taxon>Pyronemataceae</taxon>
        <taxon>Pyronema</taxon>
    </lineage>
</organism>
<keyword evidence="2" id="KW-0812">Transmembrane</keyword>
<feature type="domain" description="DUF2427" evidence="4">
    <location>
        <begin position="62"/>
        <end position="155"/>
    </location>
</feature>
<feature type="chain" id="PRO_5004651483" evidence="3">
    <location>
        <begin position="26"/>
        <end position="559"/>
    </location>
</feature>
<keyword evidence="3" id="KW-0732">Signal</keyword>
<gene>
    <name evidence="6" type="ORF">PCON_03102</name>
</gene>
<dbReference type="Proteomes" id="UP000018144">
    <property type="component" value="Unassembled WGS sequence"/>
</dbReference>
<evidence type="ECO:0000313" key="6">
    <source>
        <dbReference type="EMBL" id="CCX16459.1"/>
    </source>
</evidence>
<feature type="transmembrane region" description="Helical" evidence="2">
    <location>
        <begin position="481"/>
        <end position="500"/>
    </location>
</feature>
<feature type="domain" description="Protein YTP1-like C-terminal" evidence="5">
    <location>
        <begin position="292"/>
        <end position="542"/>
    </location>
</feature>
<dbReference type="EMBL" id="HF936418">
    <property type="protein sequence ID" value="CCX16459.1"/>
    <property type="molecule type" value="Genomic_DNA"/>
</dbReference>
<evidence type="ECO:0000313" key="7">
    <source>
        <dbReference type="Proteomes" id="UP000018144"/>
    </source>
</evidence>
<feature type="transmembrane region" description="Helical" evidence="2">
    <location>
        <begin position="451"/>
        <end position="469"/>
    </location>
</feature>
<dbReference type="Pfam" id="PF10355">
    <property type="entry name" value="Ytp1"/>
    <property type="match status" value="1"/>
</dbReference>
<dbReference type="InterPro" id="IPR018827">
    <property type="entry name" value="YTP1_C"/>
</dbReference>
<feature type="transmembrane region" description="Helical" evidence="2">
    <location>
        <begin position="520"/>
        <end position="546"/>
    </location>
</feature>
<evidence type="ECO:0000256" key="3">
    <source>
        <dbReference type="SAM" id="SignalP"/>
    </source>
</evidence>
<feature type="transmembrane region" description="Helical" evidence="2">
    <location>
        <begin position="422"/>
        <end position="439"/>
    </location>
</feature>
<dbReference type="OMA" id="WAGCFGE"/>
<keyword evidence="2" id="KW-1133">Transmembrane helix</keyword>
<feature type="region of interest" description="Disordered" evidence="1">
    <location>
        <begin position="187"/>
        <end position="233"/>
    </location>
</feature>
<evidence type="ECO:0000259" key="5">
    <source>
        <dbReference type="Pfam" id="PF10355"/>
    </source>
</evidence>
<evidence type="ECO:0000259" key="4">
    <source>
        <dbReference type="Pfam" id="PF10348"/>
    </source>
</evidence>
<feature type="transmembrane region" description="Helical" evidence="2">
    <location>
        <begin position="319"/>
        <end position="337"/>
    </location>
</feature>
<feature type="signal peptide" evidence="3">
    <location>
        <begin position="1"/>
        <end position="25"/>
    </location>
</feature>
<evidence type="ECO:0000256" key="2">
    <source>
        <dbReference type="SAM" id="Phobius"/>
    </source>
</evidence>
<feature type="transmembrane region" description="Helical" evidence="2">
    <location>
        <begin position="75"/>
        <end position="101"/>
    </location>
</feature>
<feature type="transmembrane region" description="Helical" evidence="2">
    <location>
        <begin position="145"/>
        <end position="168"/>
    </location>
</feature>
<dbReference type="PANTHER" id="PTHR31685">
    <property type="entry name" value="INTEGRAL MEMBRANE PROTEIN (AFU_ORTHOLOGUE AFUA_6G12730)-RELATED"/>
    <property type="match status" value="1"/>
</dbReference>
<dbReference type="InterPro" id="IPR018825">
    <property type="entry name" value="DUF2427"/>
</dbReference>
<reference evidence="6 7" key="1">
    <citation type="journal article" date="2013" name="PLoS Genet.">
        <title>The genome and development-dependent transcriptomes of Pyronema confluens: a window into fungal evolution.</title>
        <authorList>
            <person name="Traeger S."/>
            <person name="Altegoer F."/>
            <person name="Freitag M."/>
            <person name="Gabaldon T."/>
            <person name="Kempken F."/>
            <person name="Kumar A."/>
            <person name="Marcet-Houben M."/>
            <person name="Poggeler S."/>
            <person name="Stajich J.E."/>
            <person name="Nowrousian M."/>
        </authorList>
    </citation>
    <scope>NUCLEOTIDE SEQUENCE [LARGE SCALE GENOMIC DNA]</scope>
    <source>
        <strain evidence="7">CBS 100304</strain>
        <tissue evidence="6">Vegetative mycelium</tissue>
    </source>
</reference>
<name>U4LIB7_PYROM</name>
<evidence type="ECO:0000256" key="1">
    <source>
        <dbReference type="SAM" id="MobiDB-lite"/>
    </source>
</evidence>
<dbReference type="STRING" id="1076935.U4LIB7"/>
<feature type="compositionally biased region" description="Low complexity" evidence="1">
    <location>
        <begin position="199"/>
        <end position="211"/>
    </location>
</feature>
<dbReference type="AlphaFoldDB" id="U4LIB7"/>
<keyword evidence="7" id="KW-1185">Reference proteome</keyword>
<feature type="transmembrane region" description="Helical" evidence="2">
    <location>
        <begin position="358"/>
        <end position="376"/>
    </location>
</feature>
<feature type="transmembrane region" description="Helical" evidence="2">
    <location>
        <begin position="108"/>
        <end position="125"/>
    </location>
</feature>
<dbReference type="eggNOG" id="ENOG502QW3E">
    <property type="taxonomic scope" value="Eukaryota"/>
</dbReference>
<feature type="transmembrane region" description="Helical" evidence="2">
    <location>
        <begin position="280"/>
        <end position="307"/>
    </location>
</feature>
<protein>
    <submittedName>
        <fullName evidence="6">Similar to Uncharacterized membrane protein C3B8.06 acc. no. O59714</fullName>
    </submittedName>
</protein>
<keyword evidence="2" id="KW-0472">Membrane</keyword>
<proteinExistence type="predicted"/>
<dbReference type="PANTHER" id="PTHR31685:SF3">
    <property type="entry name" value="INTEGRAL MEMBRANE PROTEIN (AFU_ORTHOLOGUE AFUA_6G12730)"/>
    <property type="match status" value="1"/>
</dbReference>
<dbReference type="Pfam" id="PF10348">
    <property type="entry name" value="DUF2427"/>
    <property type="match status" value="1"/>
</dbReference>
<feature type="transmembrane region" description="Helical" evidence="2">
    <location>
        <begin position="396"/>
        <end position="415"/>
    </location>
</feature>
<accession>U4LIB7</accession>
<sequence length="559" mass="61812">MTSRRTKRIIPTILAIALLTTSAWAHDHSENMDHGSHSDHDMGHMAHEHMSMIAPNNGTVDESYYFAYPSHKSWLYLHILFMFFGWVVVLPLSISLFFISFRLYLQSQIVFIATSAIGAAFGSHYKELTPDLYPNNAHSKLGHFLYFLVALQVFLIAISSIIEVSCSARGSGQVGFMRVPQLPTEGIRRHSRDSGNGGSFSLNSSSENLSGPYSTYNDSDDEDTLHDEPLVEKPNQGNHGPWYKRLLDFGYHIFFMIECFLTRYTPWLMTPRVSRAFMNLYRYILILYIPLCFTAFTTGIITASGIFKGSSVFNGLAHWIKGGIFVHYGFVTLLRYLGCFSSRGWDWPLTPAEKGVSFEVVESSLIAIYGFSNLFLEHLAAWGAEWSHGDLQHLGISFMFLGCGVLGLLISFVAPRGTPNPVPALVVFLLGLLMGSHHQASELSTRVHAQWGALLSGAAVLRVITYCIYPRTGRQEEQGPARPVTEVLAAFALIAGGGVFMGSARDTVQAMENRNVDAGFGLTVVIGLTAMGMAWVTGVVAVGGWLENRARRVREGLAA</sequence>